<sequence length="269" mass="30462">MLKIDREATLEQVKRAYRSLAISMHPDKGGNHKAFCSLQAAFDVLQDEAERKAYDRELRTSRSRDGQVGNGLTDSGPVVQPTATSPVMLRDALMGTAPKHWPYLLDKLTDENLKTLQNFLGLTQQEQRILAEEFRGKLPPQHSRQGVPGICRHGNTYMAKISMSGISVTSKLASLTEAIDAGIALKEIRNIVKRHPDDLEGGLRAAVQERRVTDQDTIFFMRFRYDFRHDKTIRHMTPSLGCEVLKDRRTFQRLVQCLGCVAEMWNVEP</sequence>
<evidence type="ECO:0000313" key="3">
    <source>
        <dbReference type="EMBL" id="CAE7324690.1"/>
    </source>
</evidence>
<dbReference type="SMART" id="SM00271">
    <property type="entry name" value="DnaJ"/>
    <property type="match status" value="1"/>
</dbReference>
<feature type="region of interest" description="Disordered" evidence="1">
    <location>
        <begin position="55"/>
        <end position="81"/>
    </location>
</feature>
<comment type="caution">
    <text evidence="3">The sequence shown here is derived from an EMBL/GenBank/DDBJ whole genome shotgun (WGS) entry which is preliminary data.</text>
</comment>
<evidence type="ECO:0000256" key="1">
    <source>
        <dbReference type="SAM" id="MobiDB-lite"/>
    </source>
</evidence>
<dbReference type="PANTHER" id="PTHR44825">
    <property type="match status" value="1"/>
</dbReference>
<dbReference type="InterPro" id="IPR036869">
    <property type="entry name" value="J_dom_sf"/>
</dbReference>
<organism evidence="3 4">
    <name type="scientific">Symbiodinium natans</name>
    <dbReference type="NCBI Taxonomy" id="878477"/>
    <lineage>
        <taxon>Eukaryota</taxon>
        <taxon>Sar</taxon>
        <taxon>Alveolata</taxon>
        <taxon>Dinophyceae</taxon>
        <taxon>Suessiales</taxon>
        <taxon>Symbiodiniaceae</taxon>
        <taxon>Symbiodinium</taxon>
    </lineage>
</organism>
<evidence type="ECO:0000313" key="4">
    <source>
        <dbReference type="Proteomes" id="UP000604046"/>
    </source>
</evidence>
<proteinExistence type="predicted"/>
<dbReference type="CDD" id="cd06257">
    <property type="entry name" value="DnaJ"/>
    <property type="match status" value="1"/>
</dbReference>
<dbReference type="Pfam" id="PF00226">
    <property type="entry name" value="DnaJ"/>
    <property type="match status" value="1"/>
</dbReference>
<gene>
    <name evidence="3" type="primary">HLJ1</name>
    <name evidence="3" type="ORF">SNAT2548_LOCUS17000</name>
</gene>
<feature type="domain" description="J" evidence="2">
    <location>
        <begin position="1"/>
        <end position="58"/>
    </location>
</feature>
<feature type="compositionally biased region" description="Basic and acidic residues" evidence="1">
    <location>
        <begin position="55"/>
        <end position="65"/>
    </location>
</feature>
<dbReference type="OrthoDB" id="10250354at2759"/>
<dbReference type="SUPFAM" id="SSF46565">
    <property type="entry name" value="Chaperone J-domain"/>
    <property type="match status" value="1"/>
</dbReference>
<dbReference type="Proteomes" id="UP000604046">
    <property type="component" value="Unassembled WGS sequence"/>
</dbReference>
<dbReference type="AlphaFoldDB" id="A0A812P1F1"/>
<dbReference type="InterPro" id="IPR018253">
    <property type="entry name" value="DnaJ_domain_CS"/>
</dbReference>
<keyword evidence="4" id="KW-1185">Reference proteome</keyword>
<dbReference type="PROSITE" id="PS50076">
    <property type="entry name" value="DNAJ_2"/>
    <property type="match status" value="1"/>
</dbReference>
<accession>A0A812P1F1</accession>
<dbReference type="InterPro" id="IPR052763">
    <property type="entry name" value="DnaJ_C4"/>
</dbReference>
<dbReference type="PANTHER" id="PTHR44825:SF1">
    <property type="entry name" value="DNAJ HOMOLOG SUBFAMILY C MEMBER 4"/>
    <property type="match status" value="1"/>
</dbReference>
<dbReference type="InterPro" id="IPR001623">
    <property type="entry name" value="DnaJ_domain"/>
</dbReference>
<reference evidence="3" key="1">
    <citation type="submission" date="2021-02" db="EMBL/GenBank/DDBJ databases">
        <authorList>
            <person name="Dougan E. K."/>
            <person name="Rhodes N."/>
            <person name="Thang M."/>
            <person name="Chan C."/>
        </authorList>
    </citation>
    <scope>NUCLEOTIDE SEQUENCE</scope>
</reference>
<dbReference type="EMBL" id="CAJNDS010002098">
    <property type="protein sequence ID" value="CAE7324690.1"/>
    <property type="molecule type" value="Genomic_DNA"/>
</dbReference>
<dbReference type="PROSITE" id="PS00636">
    <property type="entry name" value="DNAJ_1"/>
    <property type="match status" value="1"/>
</dbReference>
<evidence type="ECO:0000259" key="2">
    <source>
        <dbReference type="PROSITE" id="PS50076"/>
    </source>
</evidence>
<name>A0A812P1F1_9DINO</name>
<protein>
    <submittedName>
        <fullName evidence="3">HLJ1 protein</fullName>
    </submittedName>
</protein>
<dbReference type="Gene3D" id="1.10.287.110">
    <property type="entry name" value="DnaJ domain"/>
    <property type="match status" value="1"/>
</dbReference>